<accession>A0ABX5Q0P3</accession>
<dbReference type="SUPFAM" id="SSF52402">
    <property type="entry name" value="Adenine nucleotide alpha hydrolases-like"/>
    <property type="match status" value="1"/>
</dbReference>
<dbReference type="Gene3D" id="3.40.50.620">
    <property type="entry name" value="HUPs"/>
    <property type="match status" value="1"/>
</dbReference>
<dbReference type="CDD" id="cd00293">
    <property type="entry name" value="USP-like"/>
    <property type="match status" value="1"/>
</dbReference>
<keyword evidence="3" id="KW-1185">Reference proteome</keyword>
<dbReference type="Pfam" id="PF00582">
    <property type="entry name" value="Usp"/>
    <property type="match status" value="1"/>
</dbReference>
<organism evidence="2 3">
    <name type="scientific">Nonlabens dokdonensis</name>
    <dbReference type="NCBI Taxonomy" id="328515"/>
    <lineage>
        <taxon>Bacteria</taxon>
        <taxon>Pseudomonadati</taxon>
        <taxon>Bacteroidota</taxon>
        <taxon>Flavobacteriia</taxon>
        <taxon>Flavobacteriales</taxon>
        <taxon>Flavobacteriaceae</taxon>
        <taxon>Nonlabens</taxon>
    </lineage>
</organism>
<evidence type="ECO:0000313" key="3">
    <source>
        <dbReference type="Proteomes" id="UP000248584"/>
    </source>
</evidence>
<dbReference type="Proteomes" id="UP000248584">
    <property type="component" value="Unassembled WGS sequence"/>
</dbReference>
<evidence type="ECO:0000313" key="2">
    <source>
        <dbReference type="EMBL" id="PZX43569.1"/>
    </source>
</evidence>
<sequence>MKKILIPIDTSQHSLEAIDYAIKFFKREDCEFFFLNTYSYGVNGLDALSLLQADDDWFDEPKLKSEKILGRLIKKYSSINKSKKHQFNEISECSDLIDGIKKTVKTLDIDIVLFLGKSKEDNSLKKYSKNTERIIESIRECPVMVIPHTANIRKNQEFILASSFEKAISIKELESWSKLLRLVKGKGRLVVFNQASDLTSTQKSNLAHTINRIYNLNDIVVPVQYLNTKKDIKQFAQSHPDCILSIVDRKPNIWRRLGFENSEIVNLGPLQCTPLIALHA</sequence>
<protein>
    <submittedName>
        <fullName evidence="2">Universal stress protein family protein</fullName>
    </submittedName>
</protein>
<comment type="caution">
    <text evidence="2">The sequence shown here is derived from an EMBL/GenBank/DDBJ whole genome shotgun (WGS) entry which is preliminary data.</text>
</comment>
<dbReference type="EMBL" id="QKZR01000001">
    <property type="protein sequence ID" value="PZX43569.1"/>
    <property type="molecule type" value="Genomic_DNA"/>
</dbReference>
<gene>
    <name evidence="2" type="ORF">LX97_00570</name>
</gene>
<evidence type="ECO:0000259" key="1">
    <source>
        <dbReference type="Pfam" id="PF00582"/>
    </source>
</evidence>
<reference evidence="2 3" key="1">
    <citation type="submission" date="2018-06" db="EMBL/GenBank/DDBJ databases">
        <title>Genomic Encyclopedia of Archaeal and Bacterial Type Strains, Phase II (KMG-II): from individual species to whole genera.</title>
        <authorList>
            <person name="Goeker M."/>
        </authorList>
    </citation>
    <scope>NUCLEOTIDE SEQUENCE [LARGE SCALE GENOMIC DNA]</scope>
    <source>
        <strain evidence="2 3">DSM 17205</strain>
    </source>
</reference>
<dbReference type="InterPro" id="IPR014729">
    <property type="entry name" value="Rossmann-like_a/b/a_fold"/>
</dbReference>
<dbReference type="RefSeq" id="WP_015361383.1">
    <property type="nucleotide sequence ID" value="NZ_QKZR01000001.1"/>
</dbReference>
<name>A0ABX5Q0P3_9FLAO</name>
<feature type="domain" description="UspA" evidence="1">
    <location>
        <begin position="1"/>
        <end position="146"/>
    </location>
</feature>
<proteinExistence type="predicted"/>
<dbReference type="InterPro" id="IPR006016">
    <property type="entry name" value="UspA"/>
</dbReference>